<evidence type="ECO:0000313" key="3">
    <source>
        <dbReference type="EMBL" id="KAK8407101.1"/>
    </source>
</evidence>
<feature type="compositionally biased region" description="Pro residues" evidence="1">
    <location>
        <begin position="155"/>
        <end position="164"/>
    </location>
</feature>
<keyword evidence="2" id="KW-0812">Transmembrane</keyword>
<dbReference type="InterPro" id="IPR036116">
    <property type="entry name" value="FN3_sf"/>
</dbReference>
<comment type="caution">
    <text evidence="3">The sequence shown here is derived from an EMBL/GenBank/DDBJ whole genome shotgun (WGS) entry which is preliminary data.</text>
</comment>
<proteinExistence type="predicted"/>
<gene>
    <name evidence="3" type="ORF">O3P69_002025</name>
</gene>
<dbReference type="Proteomes" id="UP001487740">
    <property type="component" value="Unassembled WGS sequence"/>
</dbReference>
<name>A0AAW0V4I0_SCYPA</name>
<evidence type="ECO:0000313" key="4">
    <source>
        <dbReference type="Proteomes" id="UP001487740"/>
    </source>
</evidence>
<dbReference type="AlphaFoldDB" id="A0AAW0V4I0"/>
<sequence>MLQPAKVFRREYAGSPRRLVRLTRQSPLRSRHTALPDAARRIRDKEGHSESAVMVQERLKVAVTKVTGDGAVLSWETTVGQQHALTCSLHYGPQTEAMLVKTEVRTSAKNIKLAHLSPHTTYHASLNCSQAAATYKSNTVHFTPHGDPAVALEVRPPPSPPPPRAVADSSSWSSRGGKDGESAGDGGIVVMMSQRHMNAPRRDPHSAVPSTSVILGAVCGVVGFLIINVTVVMAVRQYSHRRARRRRLLELQLEQHGGYLYNFEQLMADYNQQINASNS</sequence>
<dbReference type="EMBL" id="JARAKH010000001">
    <property type="protein sequence ID" value="KAK8407101.1"/>
    <property type="molecule type" value="Genomic_DNA"/>
</dbReference>
<feature type="region of interest" description="Disordered" evidence="1">
    <location>
        <begin position="146"/>
        <end position="186"/>
    </location>
</feature>
<evidence type="ECO:0000256" key="2">
    <source>
        <dbReference type="SAM" id="Phobius"/>
    </source>
</evidence>
<dbReference type="Gene3D" id="2.60.40.10">
    <property type="entry name" value="Immunoglobulins"/>
    <property type="match status" value="1"/>
</dbReference>
<feature type="transmembrane region" description="Helical" evidence="2">
    <location>
        <begin position="213"/>
        <end position="235"/>
    </location>
</feature>
<evidence type="ECO:0000256" key="1">
    <source>
        <dbReference type="SAM" id="MobiDB-lite"/>
    </source>
</evidence>
<organism evidence="3 4">
    <name type="scientific">Scylla paramamosain</name>
    <name type="common">Mud crab</name>
    <dbReference type="NCBI Taxonomy" id="85552"/>
    <lineage>
        <taxon>Eukaryota</taxon>
        <taxon>Metazoa</taxon>
        <taxon>Ecdysozoa</taxon>
        <taxon>Arthropoda</taxon>
        <taxon>Crustacea</taxon>
        <taxon>Multicrustacea</taxon>
        <taxon>Malacostraca</taxon>
        <taxon>Eumalacostraca</taxon>
        <taxon>Eucarida</taxon>
        <taxon>Decapoda</taxon>
        <taxon>Pleocyemata</taxon>
        <taxon>Brachyura</taxon>
        <taxon>Eubrachyura</taxon>
        <taxon>Portunoidea</taxon>
        <taxon>Portunidae</taxon>
        <taxon>Portuninae</taxon>
        <taxon>Scylla</taxon>
    </lineage>
</organism>
<dbReference type="SUPFAM" id="SSF49265">
    <property type="entry name" value="Fibronectin type III"/>
    <property type="match status" value="1"/>
</dbReference>
<feature type="region of interest" description="Disordered" evidence="1">
    <location>
        <begin position="31"/>
        <end position="51"/>
    </location>
</feature>
<keyword evidence="4" id="KW-1185">Reference proteome</keyword>
<keyword evidence="2" id="KW-0472">Membrane</keyword>
<keyword evidence="2" id="KW-1133">Transmembrane helix</keyword>
<feature type="compositionally biased region" description="Basic and acidic residues" evidence="1">
    <location>
        <begin position="38"/>
        <end position="49"/>
    </location>
</feature>
<evidence type="ECO:0008006" key="5">
    <source>
        <dbReference type="Google" id="ProtNLM"/>
    </source>
</evidence>
<protein>
    <recommendedName>
        <fullName evidence="5">Fibronectin type-III domain-containing protein</fullName>
    </recommendedName>
</protein>
<accession>A0AAW0V4I0</accession>
<dbReference type="InterPro" id="IPR013783">
    <property type="entry name" value="Ig-like_fold"/>
</dbReference>
<reference evidence="3 4" key="1">
    <citation type="submission" date="2023-03" db="EMBL/GenBank/DDBJ databases">
        <title>High-quality genome of Scylla paramamosain provides insights in environmental adaptation.</title>
        <authorList>
            <person name="Zhang L."/>
        </authorList>
    </citation>
    <scope>NUCLEOTIDE SEQUENCE [LARGE SCALE GENOMIC DNA]</scope>
    <source>
        <strain evidence="3">LZ_2023a</strain>
        <tissue evidence="3">Muscle</tissue>
    </source>
</reference>